<feature type="domain" description="VQ" evidence="1">
    <location>
        <begin position="42"/>
        <end position="59"/>
    </location>
</feature>
<organism evidence="2 3">
    <name type="scientific">Mucuna pruriens</name>
    <name type="common">Velvet bean</name>
    <name type="synonym">Dolichos pruriens</name>
    <dbReference type="NCBI Taxonomy" id="157652"/>
    <lineage>
        <taxon>Eukaryota</taxon>
        <taxon>Viridiplantae</taxon>
        <taxon>Streptophyta</taxon>
        <taxon>Embryophyta</taxon>
        <taxon>Tracheophyta</taxon>
        <taxon>Spermatophyta</taxon>
        <taxon>Magnoliopsida</taxon>
        <taxon>eudicotyledons</taxon>
        <taxon>Gunneridae</taxon>
        <taxon>Pentapetalae</taxon>
        <taxon>rosids</taxon>
        <taxon>fabids</taxon>
        <taxon>Fabales</taxon>
        <taxon>Fabaceae</taxon>
        <taxon>Papilionoideae</taxon>
        <taxon>50 kb inversion clade</taxon>
        <taxon>NPAAA clade</taxon>
        <taxon>indigoferoid/millettioid clade</taxon>
        <taxon>Phaseoleae</taxon>
        <taxon>Mucuna</taxon>
    </lineage>
</organism>
<gene>
    <name evidence="2" type="ORF">CR513_52893</name>
</gene>
<dbReference type="InterPro" id="IPR008889">
    <property type="entry name" value="VQ"/>
</dbReference>
<dbReference type="InterPro" id="IPR039335">
    <property type="entry name" value="SIB1/2"/>
</dbReference>
<sequence>MANNSSSEAYKQAPIRPSPIRANKKPIKIKYISSPVFVKAKDISEFRAMVQNLTGKDSGATTHTYRNRIEGKIQVPSHHTTIMRYEEEHKGLKVVHKTQKKRVKITYISSPVLVRACDASEFRSVVQNLTGKDSDNKVQDGKGSCHYNRSITSSSLEFDQDYFWIELARSVLPSPCLLISGSCAYIL</sequence>
<dbReference type="PANTHER" id="PTHR33624">
    <property type="entry name" value="SIGMA FACTOR BINDING PROTEIN 1, CHLOROPLASTIC"/>
    <property type="match status" value="1"/>
</dbReference>
<feature type="non-terminal residue" evidence="2">
    <location>
        <position position="1"/>
    </location>
</feature>
<dbReference type="PANTHER" id="PTHR33624:SF17">
    <property type="entry name" value="OS07G0687400 PROTEIN"/>
    <property type="match status" value="1"/>
</dbReference>
<dbReference type="AlphaFoldDB" id="A0A371EPZ6"/>
<feature type="domain" description="VQ" evidence="1">
    <location>
        <begin position="118"/>
        <end position="135"/>
    </location>
</feature>
<proteinExistence type="predicted"/>
<accession>A0A371EPZ6</accession>
<evidence type="ECO:0000313" key="2">
    <source>
        <dbReference type="EMBL" id="RDX68145.1"/>
    </source>
</evidence>
<keyword evidence="3" id="KW-1185">Reference proteome</keyword>
<evidence type="ECO:0000313" key="3">
    <source>
        <dbReference type="Proteomes" id="UP000257109"/>
    </source>
</evidence>
<comment type="caution">
    <text evidence="2">The sequence shown here is derived from an EMBL/GenBank/DDBJ whole genome shotgun (WGS) entry which is preliminary data.</text>
</comment>
<name>A0A371EPZ6_MUCPR</name>
<dbReference type="Proteomes" id="UP000257109">
    <property type="component" value="Unassembled WGS sequence"/>
</dbReference>
<evidence type="ECO:0000259" key="1">
    <source>
        <dbReference type="Pfam" id="PF05678"/>
    </source>
</evidence>
<dbReference type="Pfam" id="PF05678">
    <property type="entry name" value="VQ"/>
    <property type="match status" value="2"/>
</dbReference>
<protein>
    <recommendedName>
        <fullName evidence="1">VQ domain-containing protein</fullName>
    </recommendedName>
</protein>
<dbReference type="OrthoDB" id="1929840at2759"/>
<dbReference type="EMBL" id="QJKJ01012664">
    <property type="protein sequence ID" value="RDX68145.1"/>
    <property type="molecule type" value="Genomic_DNA"/>
</dbReference>
<reference evidence="2" key="1">
    <citation type="submission" date="2018-05" db="EMBL/GenBank/DDBJ databases">
        <title>Draft genome of Mucuna pruriens seed.</title>
        <authorList>
            <person name="Nnadi N.E."/>
            <person name="Vos R."/>
            <person name="Hasami M.H."/>
            <person name="Devisetty U.K."/>
            <person name="Aguiy J.C."/>
        </authorList>
    </citation>
    <scope>NUCLEOTIDE SEQUENCE [LARGE SCALE GENOMIC DNA]</scope>
    <source>
        <strain evidence="2">JCA_2017</strain>
    </source>
</reference>